<evidence type="ECO:0000313" key="2">
    <source>
        <dbReference type="EMBL" id="MDN4165796.1"/>
    </source>
</evidence>
<dbReference type="PROSITE" id="PS51186">
    <property type="entry name" value="GNAT"/>
    <property type="match status" value="1"/>
</dbReference>
<dbReference type="EMBL" id="JAUHJS010000004">
    <property type="protein sequence ID" value="MDN4165796.1"/>
    <property type="molecule type" value="Genomic_DNA"/>
</dbReference>
<proteinExistence type="predicted"/>
<comment type="caution">
    <text evidence="2">The sequence shown here is derived from an EMBL/GenBank/DDBJ whole genome shotgun (WGS) entry which is preliminary data.</text>
</comment>
<dbReference type="Proteomes" id="UP001168552">
    <property type="component" value="Unassembled WGS sequence"/>
</dbReference>
<keyword evidence="3" id="KW-1185">Reference proteome</keyword>
<reference evidence="2" key="1">
    <citation type="submission" date="2023-06" db="EMBL/GenBank/DDBJ databases">
        <title>Cytophagales bacterium Strain LB-30, isolated from soil.</title>
        <authorList>
            <person name="Liu B."/>
        </authorList>
    </citation>
    <scope>NUCLEOTIDE SEQUENCE</scope>
    <source>
        <strain evidence="2">LB-30</strain>
    </source>
</reference>
<dbReference type="Gene3D" id="3.40.630.30">
    <property type="match status" value="1"/>
</dbReference>
<organism evidence="2 3">
    <name type="scientific">Shiella aurantiaca</name>
    <dbReference type="NCBI Taxonomy" id="3058365"/>
    <lineage>
        <taxon>Bacteria</taxon>
        <taxon>Pseudomonadati</taxon>
        <taxon>Bacteroidota</taxon>
        <taxon>Cytophagia</taxon>
        <taxon>Cytophagales</taxon>
        <taxon>Shiellaceae</taxon>
        <taxon>Shiella</taxon>
    </lineage>
</organism>
<dbReference type="Pfam" id="PF13673">
    <property type="entry name" value="Acetyltransf_10"/>
    <property type="match status" value="1"/>
</dbReference>
<name>A0ABT8F5Q9_9BACT</name>
<feature type="domain" description="N-acetyltransferase" evidence="1">
    <location>
        <begin position="6"/>
        <end position="166"/>
    </location>
</feature>
<dbReference type="InterPro" id="IPR016181">
    <property type="entry name" value="Acyl_CoA_acyltransferase"/>
</dbReference>
<gene>
    <name evidence="2" type="ORF">QWY31_09795</name>
</gene>
<accession>A0ABT8F5Q9</accession>
<evidence type="ECO:0000313" key="3">
    <source>
        <dbReference type="Proteomes" id="UP001168552"/>
    </source>
</evidence>
<evidence type="ECO:0000259" key="1">
    <source>
        <dbReference type="PROSITE" id="PS51186"/>
    </source>
</evidence>
<dbReference type="InterPro" id="IPR000182">
    <property type="entry name" value="GNAT_dom"/>
</dbReference>
<dbReference type="CDD" id="cd04301">
    <property type="entry name" value="NAT_SF"/>
    <property type="match status" value="1"/>
</dbReference>
<dbReference type="PANTHER" id="PTHR43617">
    <property type="entry name" value="L-AMINO ACID N-ACETYLTRANSFERASE"/>
    <property type="match status" value="1"/>
</dbReference>
<sequence length="166" mass="18931">MSPSTLSLRSASQADIPQIHALAVRIWNAHYPAIIGQQQVDYMLGKMYSPAALAQQMEEGQTFYLVIEDDQAIGYVAINAQGEKAYFLNKFYVDSQKQSKGIGSRVLQMLLAQYPNWETLRLTVNRQNYTAINFYFKNGFVIEKVIDMPIGEGYVMDDFQMIKRKA</sequence>
<protein>
    <submittedName>
        <fullName evidence="2">GNAT family N-acetyltransferase</fullName>
    </submittedName>
</protein>
<dbReference type="RefSeq" id="WP_320004326.1">
    <property type="nucleotide sequence ID" value="NZ_JAUHJS010000004.1"/>
</dbReference>
<dbReference type="SUPFAM" id="SSF55729">
    <property type="entry name" value="Acyl-CoA N-acyltransferases (Nat)"/>
    <property type="match status" value="1"/>
</dbReference>
<dbReference type="InterPro" id="IPR050276">
    <property type="entry name" value="MshD_Acetyltransferase"/>
</dbReference>